<dbReference type="EMBL" id="JANJQO010000649">
    <property type="protein sequence ID" value="KAJ2975888.1"/>
    <property type="molecule type" value="Genomic_DNA"/>
</dbReference>
<evidence type="ECO:0000313" key="1">
    <source>
        <dbReference type="EMBL" id="KAJ2975888.1"/>
    </source>
</evidence>
<reference evidence="1" key="1">
    <citation type="submission" date="2022-08" db="EMBL/GenBank/DDBJ databases">
        <title>Genome Sequence of Lecanicillium fungicola.</title>
        <authorList>
            <person name="Buettner E."/>
        </authorList>
    </citation>
    <scope>NUCLEOTIDE SEQUENCE</scope>
    <source>
        <strain evidence="1">Babe33</strain>
    </source>
</reference>
<proteinExistence type="predicted"/>
<comment type="caution">
    <text evidence="1">The sequence shown here is derived from an EMBL/GenBank/DDBJ whole genome shotgun (WGS) entry which is preliminary data.</text>
</comment>
<dbReference type="Proteomes" id="UP001143910">
    <property type="component" value="Unassembled WGS sequence"/>
</dbReference>
<protein>
    <submittedName>
        <fullName evidence="1">Uncharacterized protein</fullName>
    </submittedName>
</protein>
<evidence type="ECO:0000313" key="2">
    <source>
        <dbReference type="Proteomes" id="UP001143910"/>
    </source>
</evidence>
<accession>A0ACC1NBR2</accession>
<sequence length="169" mass="17351">MVGGADNSPAEIAAIKNAISSVSAQAGIDARFVLAIIMQESKGCVRVPTTISPDGSVRNPGLMQDHNGAGTCVGKNPCPASAITQMIKDGVLGTQGRPGGGDGLKQTLAQAMKATHDSGAQAYYAAARIYNSGSATYENLRDGRGATNCYAIDVANRLTGWALANTKCY</sequence>
<gene>
    <name evidence="1" type="ORF">NQ176_g5260</name>
</gene>
<organism evidence="1 2">
    <name type="scientific">Zarea fungicola</name>
    <dbReference type="NCBI Taxonomy" id="93591"/>
    <lineage>
        <taxon>Eukaryota</taxon>
        <taxon>Fungi</taxon>
        <taxon>Dikarya</taxon>
        <taxon>Ascomycota</taxon>
        <taxon>Pezizomycotina</taxon>
        <taxon>Sordariomycetes</taxon>
        <taxon>Hypocreomycetidae</taxon>
        <taxon>Hypocreales</taxon>
        <taxon>Cordycipitaceae</taxon>
        <taxon>Zarea</taxon>
    </lineage>
</organism>
<keyword evidence="2" id="KW-1185">Reference proteome</keyword>
<name>A0ACC1NBR2_9HYPO</name>